<dbReference type="PANTHER" id="PTHR23148">
    <property type="entry name" value="SERINE/ARGININE REGULATED NUCLEAR MATRIX PROTEIN"/>
    <property type="match status" value="1"/>
</dbReference>
<dbReference type="Pfam" id="PF01480">
    <property type="entry name" value="PWI"/>
    <property type="match status" value="1"/>
</dbReference>
<protein>
    <submittedName>
        <fullName evidence="4">Serine/arginine repetitive matrix protein 1</fullName>
    </submittedName>
</protein>
<feature type="compositionally biased region" description="Basic and acidic residues" evidence="2">
    <location>
        <begin position="596"/>
        <end position="621"/>
    </location>
</feature>
<dbReference type="PROSITE" id="PS51025">
    <property type="entry name" value="PWI"/>
    <property type="match status" value="1"/>
</dbReference>
<dbReference type="AlphaFoldDB" id="A0A151RS01"/>
<feature type="compositionally biased region" description="Basic residues" evidence="2">
    <location>
        <begin position="193"/>
        <end position="203"/>
    </location>
</feature>
<dbReference type="GO" id="GO:0006397">
    <property type="term" value="P:mRNA processing"/>
    <property type="evidence" value="ECO:0007669"/>
    <property type="project" value="UniProtKB-KW"/>
</dbReference>
<accession>A0A151RS01</accession>
<dbReference type="Proteomes" id="UP000075243">
    <property type="component" value="Unassembled WGS sequence"/>
</dbReference>
<feature type="compositionally biased region" description="Basic and acidic residues" evidence="2">
    <location>
        <begin position="154"/>
        <end position="166"/>
    </location>
</feature>
<dbReference type="InterPro" id="IPR052225">
    <property type="entry name" value="Ser/Arg_repetitive_matrix"/>
</dbReference>
<organism evidence="4 5">
    <name type="scientific">Cajanus cajan</name>
    <name type="common">Pigeon pea</name>
    <name type="synonym">Cajanus indicus</name>
    <dbReference type="NCBI Taxonomy" id="3821"/>
    <lineage>
        <taxon>Eukaryota</taxon>
        <taxon>Viridiplantae</taxon>
        <taxon>Streptophyta</taxon>
        <taxon>Embryophyta</taxon>
        <taxon>Tracheophyta</taxon>
        <taxon>Spermatophyta</taxon>
        <taxon>Magnoliopsida</taxon>
        <taxon>eudicotyledons</taxon>
        <taxon>Gunneridae</taxon>
        <taxon>Pentapetalae</taxon>
        <taxon>rosids</taxon>
        <taxon>fabids</taxon>
        <taxon>Fabales</taxon>
        <taxon>Fabaceae</taxon>
        <taxon>Papilionoideae</taxon>
        <taxon>50 kb inversion clade</taxon>
        <taxon>NPAAA clade</taxon>
        <taxon>indigoferoid/millettioid clade</taxon>
        <taxon>Phaseoleae</taxon>
        <taxon>Cajanus</taxon>
    </lineage>
</organism>
<feature type="non-terminal residue" evidence="4">
    <location>
        <position position="1"/>
    </location>
</feature>
<feature type="compositionally biased region" description="Polar residues" evidence="2">
    <location>
        <begin position="574"/>
        <end position="584"/>
    </location>
</feature>
<feature type="compositionally biased region" description="Basic and acidic residues" evidence="2">
    <location>
        <begin position="683"/>
        <end position="723"/>
    </location>
</feature>
<dbReference type="SMART" id="SM00311">
    <property type="entry name" value="PWI"/>
    <property type="match status" value="1"/>
</dbReference>
<feature type="region of interest" description="Disordered" evidence="2">
    <location>
        <begin position="154"/>
        <end position="911"/>
    </location>
</feature>
<dbReference type="OMA" id="DHRQSPM"/>
<evidence type="ECO:0000256" key="1">
    <source>
        <dbReference type="ARBA" id="ARBA00022664"/>
    </source>
</evidence>
<dbReference type="GO" id="GO:0003723">
    <property type="term" value="F:RNA binding"/>
    <property type="evidence" value="ECO:0007669"/>
    <property type="project" value="TreeGrafter"/>
</dbReference>
<feature type="compositionally biased region" description="Basic residues" evidence="2">
    <location>
        <begin position="486"/>
        <end position="498"/>
    </location>
</feature>
<gene>
    <name evidence="4" type="ORF">KK1_033191</name>
</gene>
<dbReference type="EMBL" id="KQ483595">
    <property type="protein sequence ID" value="KYP45316.1"/>
    <property type="molecule type" value="Genomic_DNA"/>
</dbReference>
<feature type="compositionally biased region" description="Basic and acidic residues" evidence="2">
    <location>
        <begin position="641"/>
        <end position="660"/>
    </location>
</feature>
<dbReference type="InterPro" id="IPR002483">
    <property type="entry name" value="PWI_dom"/>
</dbReference>
<feature type="compositionally biased region" description="Low complexity" evidence="2">
    <location>
        <begin position="512"/>
        <end position="524"/>
    </location>
</feature>
<evidence type="ECO:0000313" key="4">
    <source>
        <dbReference type="EMBL" id="KYP45316.1"/>
    </source>
</evidence>
<feature type="compositionally biased region" description="Basic and acidic residues" evidence="2">
    <location>
        <begin position="869"/>
        <end position="883"/>
    </location>
</feature>
<feature type="compositionally biased region" description="Basic and acidic residues" evidence="2">
    <location>
        <begin position="736"/>
        <end position="788"/>
    </location>
</feature>
<sequence>GTSADQDTRFSNKQAKLMKSQKFAPELEHLVDMTKVNMEVIKPWITRRVTELLGFEDEVLINFIHSLLDAKEVNGKEVQIQITGFMEKNTGKFMKELWTLLLSAQKNASGVPQQFLDAKEEELLKKKAENDRITSEVQRKKDKEGRELMEERLKKLDGGFDSKDNDTASDPTLRLRDSGFYDRDGKETDKRNGVRARSRHSRSPHSPAVSASPHRGSPSRSMSKSFSNSRSYSGGRHKSRSVSRSTEARGRSPSSERIRRSPRRRSVSPHRHSPRRSPHRRLPYSRRRSRSRSSYRSPSPVRRRMHSPFHRSSPSFRRRRSPSPVRRRRSPSPVRRRGSPSPVRRRGSPSPVRRRGSPSPVRRRGSPSPVRRRRSPSPVRRRRSPSPVRRRRSPSPVRRRRSPSPVRRRRSPSLGHRHRSPSPIGRRRLLSPRRRRSPVTRHRSPSPGRRIPPTNVRHRSDSPMQSPSPIRRRYGSRTPPHSPSPLRRRSPISGKRRSPSISPQRSPRDDWSSQSPVRRVSPSPIRKDSPRHQKSPLQSSMGRVRTQERLSSEANQPSSPLGPIRRDKGGRASHYNSKDSMSTPEKSRIRSVSPEARSETSSEGRSPHESPVKQRREKLTNERSLSPLKKQRTHKPSIDSPETRAEAEETYYSRESRDPKMNSSQKISKHSPVSMRKGSPAKYRHEDEFSPEKVAAHPTSEYRHYDNNDGRKTGRDIKRDKSSGKGSEFPAQQKTSADKETFSREKPHESYAVDIKKSDDKDQSHFAKSSDRHHKSEATQDLVGKNDRANQSASYDSVSEESGKHRREGKDRRKHKRSEKKYASSDGDYSYDSELEDRKEAKKRKKEEKKLRKEEKRRRREERRRRREERRAEKLKMKSKTDYISDDEEAERMDYHHSDSEETPSEQKKLEIELRNKALESLKAKRGMNN</sequence>
<proteinExistence type="predicted"/>
<dbReference type="Gene3D" id="1.20.1390.10">
    <property type="entry name" value="PWI domain"/>
    <property type="match status" value="1"/>
</dbReference>
<name>A0A151RS01_CAJCA</name>
<feature type="compositionally biased region" description="Basic and acidic residues" evidence="2">
    <location>
        <begin position="173"/>
        <end position="192"/>
    </location>
</feature>
<dbReference type="STRING" id="3821.A0A151RS01"/>
<feature type="compositionally biased region" description="Basic residues" evidence="2">
    <location>
        <begin position="855"/>
        <end position="868"/>
    </location>
</feature>
<dbReference type="InterPro" id="IPR036483">
    <property type="entry name" value="PWI_dom_sf"/>
</dbReference>
<feature type="compositionally biased region" description="Basic residues" evidence="2">
    <location>
        <begin position="260"/>
        <end position="293"/>
    </location>
</feature>
<feature type="compositionally biased region" description="Low complexity" evidence="2">
    <location>
        <begin position="204"/>
        <end position="234"/>
    </location>
</feature>
<dbReference type="GO" id="GO:0005681">
    <property type="term" value="C:spliceosomal complex"/>
    <property type="evidence" value="ECO:0007669"/>
    <property type="project" value="TreeGrafter"/>
</dbReference>
<feature type="domain" description="PWI" evidence="3">
    <location>
        <begin position="20"/>
        <end position="118"/>
    </location>
</feature>
<evidence type="ECO:0000256" key="2">
    <source>
        <dbReference type="SAM" id="MobiDB-lite"/>
    </source>
</evidence>
<evidence type="ECO:0000259" key="3">
    <source>
        <dbReference type="PROSITE" id="PS51025"/>
    </source>
</evidence>
<keyword evidence="5" id="KW-1185">Reference proteome</keyword>
<feature type="compositionally biased region" description="Basic and acidic residues" evidence="2">
    <location>
        <begin position="892"/>
        <end position="911"/>
    </location>
</feature>
<dbReference type="Gramene" id="C.cajan_28228.t">
    <property type="protein sequence ID" value="C.cajan_28228.t"/>
    <property type="gene ID" value="C.cajan_28228"/>
</dbReference>
<dbReference type="GO" id="GO:0048024">
    <property type="term" value="P:regulation of mRNA splicing, via spliceosome"/>
    <property type="evidence" value="ECO:0007669"/>
    <property type="project" value="TreeGrafter"/>
</dbReference>
<feature type="compositionally biased region" description="Basic residues" evidence="2">
    <location>
        <begin position="316"/>
        <end position="444"/>
    </location>
</feature>
<dbReference type="PANTHER" id="PTHR23148:SF0">
    <property type="entry name" value="SERINE_ARGININE REPETITIVE MATRIX PROTEIN 1"/>
    <property type="match status" value="1"/>
</dbReference>
<feature type="compositionally biased region" description="Basic residues" evidence="2">
    <location>
        <begin position="804"/>
        <end position="819"/>
    </location>
</feature>
<reference evidence="4" key="1">
    <citation type="journal article" date="2012" name="Nat. Biotechnol.">
        <title>Draft genome sequence of pigeonpea (Cajanus cajan), an orphan legume crop of resource-poor farmers.</title>
        <authorList>
            <person name="Varshney R.K."/>
            <person name="Chen W."/>
            <person name="Li Y."/>
            <person name="Bharti A.K."/>
            <person name="Saxena R.K."/>
            <person name="Schlueter J.A."/>
            <person name="Donoghue M.T."/>
            <person name="Azam S."/>
            <person name="Fan G."/>
            <person name="Whaley A.M."/>
            <person name="Farmer A.D."/>
            <person name="Sheridan J."/>
            <person name="Iwata A."/>
            <person name="Tuteja R."/>
            <person name="Penmetsa R.V."/>
            <person name="Wu W."/>
            <person name="Upadhyaya H.D."/>
            <person name="Yang S.P."/>
            <person name="Shah T."/>
            <person name="Saxena K.B."/>
            <person name="Michael T."/>
            <person name="McCombie W.R."/>
            <person name="Yang B."/>
            <person name="Zhang G."/>
            <person name="Yang H."/>
            <person name="Wang J."/>
            <person name="Spillane C."/>
            <person name="Cook D.R."/>
            <person name="May G.D."/>
            <person name="Xu X."/>
            <person name="Jackson S.A."/>
        </authorList>
    </citation>
    <scope>NUCLEOTIDE SEQUENCE [LARGE SCALE GENOMIC DNA]</scope>
</reference>
<evidence type="ECO:0000313" key="5">
    <source>
        <dbReference type="Proteomes" id="UP000075243"/>
    </source>
</evidence>
<keyword evidence="1" id="KW-0507">mRNA processing</keyword>
<feature type="compositionally biased region" description="Basic and acidic residues" evidence="2">
    <location>
        <begin position="246"/>
        <end position="259"/>
    </location>
</feature>
<dbReference type="SUPFAM" id="SSF101233">
    <property type="entry name" value="PWI domain"/>
    <property type="match status" value="1"/>
</dbReference>